<dbReference type="Proteomes" id="UP000005012">
    <property type="component" value="Chromosome"/>
</dbReference>
<dbReference type="PATRIC" id="fig|1157951.4.peg.4183"/>
<sequence>MKNNELCFYQQERHFWSGICKNTVSISDTAIAYFSELPVPAFSFIYLHSGASIADFKAGNALFFEQKNLMSLSYMKKCCHSSRQL</sequence>
<name>A0A140STE8_PROSM</name>
<organism evidence="1 2">
    <name type="scientific">Providencia stuartii (strain MRSN 2154)</name>
    <dbReference type="NCBI Taxonomy" id="1157951"/>
    <lineage>
        <taxon>Bacteria</taxon>
        <taxon>Pseudomonadati</taxon>
        <taxon>Pseudomonadota</taxon>
        <taxon>Gammaproteobacteria</taxon>
        <taxon>Enterobacterales</taxon>
        <taxon>Morganellaceae</taxon>
        <taxon>Providencia</taxon>
    </lineage>
</organism>
<dbReference type="AlphaFoldDB" id="A0A140STE8"/>
<dbReference type="RefSeq" id="WP_014658350.1">
    <property type="nucleotide sequence ID" value="NC_017731.1"/>
</dbReference>
<gene>
    <name evidence="1" type="ordered locus">S70_20815</name>
</gene>
<protein>
    <submittedName>
        <fullName evidence="1">Acetyltransferase</fullName>
    </submittedName>
</protein>
<accession>A0A140STE8</accession>
<dbReference type="EMBL" id="CP003488">
    <property type="protein sequence ID" value="AFH95943.1"/>
    <property type="molecule type" value="Genomic_DNA"/>
</dbReference>
<evidence type="ECO:0000313" key="1">
    <source>
        <dbReference type="EMBL" id="AFH95943.1"/>
    </source>
</evidence>
<reference evidence="1 2" key="1">
    <citation type="journal article" date="2012" name="J. Bacteriol.">
        <title>Complete Genome Sequence of Providencia stuartii Clinical Isolate MRSN 2154.</title>
        <authorList>
            <person name="Clifford R.J."/>
            <person name="Hang J."/>
            <person name="Riley M.C."/>
            <person name="Onmus-Leone F."/>
            <person name="Kuschner R.A."/>
            <person name="Lesho E.P."/>
            <person name="Waterman P.E."/>
        </authorList>
    </citation>
    <scope>NUCLEOTIDE SEQUENCE [LARGE SCALE GENOMIC DNA]</scope>
    <source>
        <strain evidence="1 2">MRSN 2154</strain>
    </source>
</reference>
<dbReference type="HOGENOM" id="CLU_2510059_0_0_6"/>
<dbReference type="KEGG" id="psi:S70_20815"/>
<evidence type="ECO:0000313" key="2">
    <source>
        <dbReference type="Proteomes" id="UP000005012"/>
    </source>
</evidence>
<proteinExistence type="predicted"/>
<reference evidence="2" key="2">
    <citation type="submission" date="2012-04" db="EMBL/GenBank/DDBJ databases">
        <title>Complete genome sequence of Providencia stuartii clinical isolate MRSN 2154.</title>
        <authorList>
            <person name="Clifford R.J."/>
            <person name="Hang J."/>
            <person name="Riley M.C."/>
            <person name="Onmus-Leone F."/>
            <person name="Kuschner R.A."/>
            <person name="Lesho E.P."/>
            <person name="Waterman P.E."/>
        </authorList>
    </citation>
    <scope>NUCLEOTIDE SEQUENCE [LARGE SCALE GENOMIC DNA]</scope>
    <source>
        <strain evidence="2">MRSN 2154</strain>
    </source>
</reference>